<keyword evidence="2" id="KW-1185">Reference proteome</keyword>
<dbReference type="OrthoDB" id="1939598at2759"/>
<organism evidence="1 2">
    <name type="scientific">Scytalidium lignicola</name>
    <name type="common">Hyphomycete</name>
    <dbReference type="NCBI Taxonomy" id="5539"/>
    <lineage>
        <taxon>Eukaryota</taxon>
        <taxon>Fungi</taxon>
        <taxon>Dikarya</taxon>
        <taxon>Ascomycota</taxon>
        <taxon>Pezizomycotina</taxon>
        <taxon>Leotiomycetes</taxon>
        <taxon>Leotiomycetes incertae sedis</taxon>
        <taxon>Scytalidium</taxon>
    </lineage>
</organism>
<gene>
    <name evidence="1" type="ORF">B7463_g12437</name>
</gene>
<sequence>MTGYSGRTGPNVSEYIANLNAIPSAQETSNPESFNLEEDLAMFTNTQFFDFDIGQDADLQAQSTNYDGQHNASASTEGLDMKSLEFLHGESKF</sequence>
<feature type="non-terminal residue" evidence="1">
    <location>
        <position position="93"/>
    </location>
</feature>
<evidence type="ECO:0000313" key="1">
    <source>
        <dbReference type="EMBL" id="RFU23903.1"/>
    </source>
</evidence>
<reference evidence="1 2" key="1">
    <citation type="submission" date="2018-05" db="EMBL/GenBank/DDBJ databases">
        <title>Draft genome sequence of Scytalidium lignicola DSM 105466, a ubiquitous saprotrophic fungus.</title>
        <authorList>
            <person name="Buettner E."/>
            <person name="Gebauer A.M."/>
            <person name="Hofrichter M."/>
            <person name="Liers C."/>
            <person name="Kellner H."/>
        </authorList>
    </citation>
    <scope>NUCLEOTIDE SEQUENCE [LARGE SCALE GENOMIC DNA]</scope>
    <source>
        <strain evidence="1 2">DSM 105466</strain>
    </source>
</reference>
<feature type="non-terminal residue" evidence="1">
    <location>
        <position position="1"/>
    </location>
</feature>
<evidence type="ECO:0000313" key="2">
    <source>
        <dbReference type="Proteomes" id="UP000258309"/>
    </source>
</evidence>
<dbReference type="Proteomes" id="UP000258309">
    <property type="component" value="Unassembled WGS sequence"/>
</dbReference>
<proteinExistence type="predicted"/>
<name>A0A3E2GT42_SCYLI</name>
<comment type="caution">
    <text evidence="1">The sequence shown here is derived from an EMBL/GenBank/DDBJ whole genome shotgun (WGS) entry which is preliminary data.</text>
</comment>
<dbReference type="EMBL" id="NCSJ02000566">
    <property type="protein sequence ID" value="RFU23903.1"/>
    <property type="molecule type" value="Genomic_DNA"/>
</dbReference>
<accession>A0A3E2GT42</accession>
<protein>
    <submittedName>
        <fullName evidence="1">Uncharacterized protein</fullName>
    </submittedName>
</protein>
<dbReference type="AlphaFoldDB" id="A0A3E2GT42"/>